<evidence type="ECO:0000256" key="4">
    <source>
        <dbReference type="ARBA" id="ARBA00023136"/>
    </source>
</evidence>
<feature type="transmembrane region" description="Helical" evidence="6">
    <location>
        <begin position="214"/>
        <end position="236"/>
    </location>
</feature>
<feature type="transmembrane region" description="Helical" evidence="6">
    <location>
        <begin position="134"/>
        <end position="157"/>
    </location>
</feature>
<name>A0A9P4LYK6_9PEZI</name>
<comment type="caution">
    <text evidence="8">The sequence shown here is derived from an EMBL/GenBank/DDBJ whole genome shotgun (WGS) entry which is preliminary data.</text>
</comment>
<evidence type="ECO:0000256" key="3">
    <source>
        <dbReference type="ARBA" id="ARBA00022989"/>
    </source>
</evidence>
<evidence type="ECO:0000256" key="1">
    <source>
        <dbReference type="ARBA" id="ARBA00004141"/>
    </source>
</evidence>
<keyword evidence="9" id="KW-1185">Reference proteome</keyword>
<evidence type="ECO:0000256" key="2">
    <source>
        <dbReference type="ARBA" id="ARBA00022692"/>
    </source>
</evidence>
<feature type="non-terminal residue" evidence="8">
    <location>
        <position position="275"/>
    </location>
</feature>
<dbReference type="OrthoDB" id="3903189at2759"/>
<keyword evidence="3 6" id="KW-1133">Transmembrane helix</keyword>
<evidence type="ECO:0000259" key="7">
    <source>
        <dbReference type="Pfam" id="PF20684"/>
    </source>
</evidence>
<keyword evidence="2 6" id="KW-0812">Transmembrane</keyword>
<evidence type="ECO:0000313" key="9">
    <source>
        <dbReference type="Proteomes" id="UP000799776"/>
    </source>
</evidence>
<dbReference type="Pfam" id="PF20684">
    <property type="entry name" value="Fung_rhodopsin"/>
    <property type="match status" value="1"/>
</dbReference>
<feature type="domain" description="Rhodopsin" evidence="7">
    <location>
        <begin position="29"/>
        <end position="235"/>
    </location>
</feature>
<protein>
    <recommendedName>
        <fullName evidence="7">Rhodopsin domain-containing protein</fullName>
    </recommendedName>
</protein>
<feature type="transmembrane region" description="Helical" evidence="6">
    <location>
        <begin position="12"/>
        <end position="28"/>
    </location>
</feature>
<feature type="transmembrane region" description="Helical" evidence="6">
    <location>
        <begin position="48"/>
        <end position="66"/>
    </location>
</feature>
<dbReference type="GO" id="GO:0016020">
    <property type="term" value="C:membrane"/>
    <property type="evidence" value="ECO:0007669"/>
    <property type="project" value="UniProtKB-SubCell"/>
</dbReference>
<proteinExistence type="inferred from homology"/>
<dbReference type="PANTHER" id="PTHR33048:SF110">
    <property type="entry name" value="UBID FAMILY DECARBOXYLASE"/>
    <property type="match status" value="1"/>
</dbReference>
<evidence type="ECO:0000313" key="8">
    <source>
        <dbReference type="EMBL" id="KAF2087211.1"/>
    </source>
</evidence>
<dbReference type="AlphaFoldDB" id="A0A9P4LYK6"/>
<accession>A0A9P4LYK6</accession>
<comment type="similarity">
    <text evidence="5">Belongs to the SAT4 family.</text>
</comment>
<comment type="subcellular location">
    <subcellularLocation>
        <location evidence="1">Membrane</location>
        <topology evidence="1">Multi-pass membrane protein</topology>
    </subcellularLocation>
</comment>
<dbReference type="InterPro" id="IPR049326">
    <property type="entry name" value="Rhodopsin_dom_fungi"/>
</dbReference>
<keyword evidence="4 6" id="KW-0472">Membrane</keyword>
<reference evidence="8" key="1">
    <citation type="journal article" date="2020" name="Stud. Mycol.">
        <title>101 Dothideomycetes genomes: a test case for predicting lifestyles and emergence of pathogens.</title>
        <authorList>
            <person name="Haridas S."/>
            <person name="Albert R."/>
            <person name="Binder M."/>
            <person name="Bloem J."/>
            <person name="Labutti K."/>
            <person name="Salamov A."/>
            <person name="Andreopoulos B."/>
            <person name="Baker S."/>
            <person name="Barry K."/>
            <person name="Bills G."/>
            <person name="Bluhm B."/>
            <person name="Cannon C."/>
            <person name="Castanera R."/>
            <person name="Culley D."/>
            <person name="Daum C."/>
            <person name="Ezra D."/>
            <person name="Gonzalez J."/>
            <person name="Henrissat B."/>
            <person name="Kuo A."/>
            <person name="Liang C."/>
            <person name="Lipzen A."/>
            <person name="Lutzoni F."/>
            <person name="Magnuson J."/>
            <person name="Mondo S."/>
            <person name="Nolan M."/>
            <person name="Ohm R."/>
            <person name="Pangilinan J."/>
            <person name="Park H.-J."/>
            <person name="Ramirez L."/>
            <person name="Alfaro M."/>
            <person name="Sun H."/>
            <person name="Tritt A."/>
            <person name="Yoshinaga Y."/>
            <person name="Zwiers L.-H."/>
            <person name="Turgeon B."/>
            <person name="Goodwin S."/>
            <person name="Spatafora J."/>
            <person name="Crous P."/>
            <person name="Grigoriev I."/>
        </authorList>
    </citation>
    <scope>NUCLEOTIDE SEQUENCE</scope>
    <source>
        <strain evidence="8">CBS 121410</strain>
    </source>
</reference>
<dbReference type="InterPro" id="IPR052337">
    <property type="entry name" value="SAT4-like"/>
</dbReference>
<evidence type="ECO:0000256" key="5">
    <source>
        <dbReference type="ARBA" id="ARBA00038359"/>
    </source>
</evidence>
<dbReference type="EMBL" id="ML978721">
    <property type="protein sequence ID" value="KAF2087211.1"/>
    <property type="molecule type" value="Genomic_DNA"/>
</dbReference>
<dbReference type="PANTHER" id="PTHR33048">
    <property type="entry name" value="PTH11-LIKE INTEGRAL MEMBRANE PROTEIN (AFU_ORTHOLOGUE AFUA_5G11245)"/>
    <property type="match status" value="1"/>
</dbReference>
<dbReference type="Proteomes" id="UP000799776">
    <property type="component" value="Unassembled WGS sequence"/>
</dbReference>
<sequence>MAEGDPTPTDVLVEGIIFWAFAVMFFAGRLYSRVITNGSLKHLQADDYVMIGTFCFYTALIVLLQFNIRYASNLLQPDQLSAVLADPKQVKDRIFGSKITLAVEQCMIHTQWGAKASLLILYHRMTSGLKENRINMWVSGYVLLGYIIIQVTFFGVWCRPFSQYWALPVENKQCANYANYCITILVFNTSSDILICMVPMPLIWKARMKPKKKWLMYTVFSLGIFNIICAVLNKVYNWILPGSLVYMIWYVREASTGLYVANAACCWPLLRRVLG</sequence>
<organism evidence="8 9">
    <name type="scientific">Saccharata proteae CBS 121410</name>
    <dbReference type="NCBI Taxonomy" id="1314787"/>
    <lineage>
        <taxon>Eukaryota</taxon>
        <taxon>Fungi</taxon>
        <taxon>Dikarya</taxon>
        <taxon>Ascomycota</taxon>
        <taxon>Pezizomycotina</taxon>
        <taxon>Dothideomycetes</taxon>
        <taxon>Dothideomycetes incertae sedis</taxon>
        <taxon>Botryosphaeriales</taxon>
        <taxon>Saccharataceae</taxon>
        <taxon>Saccharata</taxon>
    </lineage>
</organism>
<evidence type="ECO:0000256" key="6">
    <source>
        <dbReference type="SAM" id="Phobius"/>
    </source>
</evidence>
<gene>
    <name evidence="8" type="ORF">K490DRAFT_2218</name>
</gene>
<feature type="transmembrane region" description="Helical" evidence="6">
    <location>
        <begin position="177"/>
        <end position="202"/>
    </location>
</feature>